<evidence type="ECO:0000313" key="8">
    <source>
        <dbReference type="EMBL" id="MCT7378274.1"/>
    </source>
</evidence>
<protein>
    <recommendedName>
        <fullName evidence="6">FMN dependent NADH:quinone oxidoreductase</fullName>
        <ecNumber evidence="6">1.6.5.-</ecNumber>
    </recommendedName>
    <alternativeName>
        <fullName evidence="6">Azo-dye reductase</fullName>
    </alternativeName>
    <alternativeName>
        <fullName evidence="6">FMN-dependent NADH-azo compound oxidoreductase</fullName>
    </alternativeName>
    <alternativeName>
        <fullName evidence="6">FMN-dependent NADH-azoreductase</fullName>
        <ecNumber evidence="6">1.7.1.17</ecNumber>
    </alternativeName>
</protein>
<reference evidence="8 9" key="1">
    <citation type="submission" date="2022-09" db="EMBL/GenBank/DDBJ databases">
        <title>Chelativorans salina sp. nov., a novel slightly halophilic bacterium isolated from a saline lake sediment enrichment.</title>
        <authorList>
            <person name="Gao L."/>
            <person name="Fang B.-Z."/>
            <person name="Li W.-J."/>
        </authorList>
    </citation>
    <scope>NUCLEOTIDE SEQUENCE [LARGE SCALE GENOMIC DNA]</scope>
    <source>
        <strain evidence="8 9">EGI FJ00035</strain>
    </source>
</reference>
<dbReference type="InterPro" id="IPR029039">
    <property type="entry name" value="Flavoprotein-like_sf"/>
</dbReference>
<dbReference type="EMBL" id="JAOCZP010000012">
    <property type="protein sequence ID" value="MCT7378274.1"/>
    <property type="molecule type" value="Genomic_DNA"/>
</dbReference>
<dbReference type="Pfam" id="PF02525">
    <property type="entry name" value="Flavodoxin_2"/>
    <property type="match status" value="1"/>
</dbReference>
<comment type="cofactor">
    <cofactor evidence="6">
        <name>FMN</name>
        <dbReference type="ChEBI" id="CHEBI:58210"/>
    </cofactor>
    <text evidence="6">Binds 1 FMN per subunit.</text>
</comment>
<sequence>MTSILLVTSSPRGEASHSTRLATELADKLRTTQSAATLVKRDLVQDPLPHIEPDFASGIYTPADDRSEKQARLVAVSDAAVDEVLAADTIVIATGIINFSISSTLKSWLDHVARAGRTFRYTESGPEGLVKNKKVYLVVASGGVYSQGAAAVFDHAVPYLKTLLTFLGMSDIEVIRIEGVGMGAEAEQRALSSALNVVSELAMAA</sequence>
<dbReference type="RefSeq" id="WP_260907146.1">
    <property type="nucleotide sequence ID" value="NZ_JAOCZP010000012.1"/>
</dbReference>
<evidence type="ECO:0000313" key="9">
    <source>
        <dbReference type="Proteomes" id="UP001320831"/>
    </source>
</evidence>
<organism evidence="8 9">
    <name type="scientific">Chelativorans salis</name>
    <dbReference type="NCBI Taxonomy" id="2978478"/>
    <lineage>
        <taxon>Bacteria</taxon>
        <taxon>Pseudomonadati</taxon>
        <taxon>Pseudomonadota</taxon>
        <taxon>Alphaproteobacteria</taxon>
        <taxon>Hyphomicrobiales</taxon>
        <taxon>Phyllobacteriaceae</taxon>
        <taxon>Chelativorans</taxon>
    </lineage>
</organism>
<dbReference type="InterPro" id="IPR023048">
    <property type="entry name" value="NADH:quinone_OxRdtase_FMN_depd"/>
</dbReference>
<evidence type="ECO:0000256" key="6">
    <source>
        <dbReference type="HAMAP-Rule" id="MF_01216"/>
    </source>
</evidence>
<keyword evidence="3 6" id="KW-0560">Oxidoreductase</keyword>
<dbReference type="HAMAP" id="MF_01216">
    <property type="entry name" value="Azoreductase_type1"/>
    <property type="match status" value="1"/>
</dbReference>
<dbReference type="PANTHER" id="PTHR43741">
    <property type="entry name" value="FMN-DEPENDENT NADH-AZOREDUCTASE 1"/>
    <property type="match status" value="1"/>
</dbReference>
<dbReference type="Gene3D" id="3.40.50.360">
    <property type="match status" value="1"/>
</dbReference>
<comment type="subunit">
    <text evidence="6">Homodimer.</text>
</comment>
<dbReference type="EC" id="1.6.5.-" evidence="6"/>
<comment type="function">
    <text evidence="6">Also exhibits azoreductase activity. Catalyzes the reductive cleavage of the azo bond in aromatic azo compounds to the corresponding amines.</text>
</comment>
<evidence type="ECO:0000256" key="1">
    <source>
        <dbReference type="ARBA" id="ARBA00022630"/>
    </source>
</evidence>
<feature type="binding site" evidence="6">
    <location>
        <begin position="16"/>
        <end position="18"/>
    </location>
    <ligand>
        <name>FMN</name>
        <dbReference type="ChEBI" id="CHEBI:58210"/>
    </ligand>
</feature>
<dbReference type="InterPro" id="IPR003680">
    <property type="entry name" value="Flavodoxin_fold"/>
</dbReference>
<evidence type="ECO:0000256" key="5">
    <source>
        <dbReference type="ARBA" id="ARBA00048542"/>
    </source>
</evidence>
<keyword evidence="2 6" id="KW-0288">FMN</keyword>
<comment type="catalytic activity">
    <reaction evidence="6">
        <text>2 a quinone + NADH + H(+) = 2 a 1,4-benzosemiquinone + NAD(+)</text>
        <dbReference type="Rhea" id="RHEA:65952"/>
        <dbReference type="ChEBI" id="CHEBI:15378"/>
        <dbReference type="ChEBI" id="CHEBI:57540"/>
        <dbReference type="ChEBI" id="CHEBI:57945"/>
        <dbReference type="ChEBI" id="CHEBI:132124"/>
        <dbReference type="ChEBI" id="CHEBI:134225"/>
    </reaction>
</comment>
<keyword evidence="4 6" id="KW-0520">NAD</keyword>
<dbReference type="Proteomes" id="UP001320831">
    <property type="component" value="Unassembled WGS sequence"/>
</dbReference>
<comment type="caution">
    <text evidence="8">The sequence shown here is derived from an EMBL/GenBank/DDBJ whole genome shotgun (WGS) entry which is preliminary data.</text>
</comment>
<dbReference type="SUPFAM" id="SSF52218">
    <property type="entry name" value="Flavoproteins"/>
    <property type="match status" value="1"/>
</dbReference>
<comment type="caution">
    <text evidence="6">Lacks conserved residue(s) required for the propagation of feature annotation.</text>
</comment>
<comment type="function">
    <text evidence="6">Quinone reductase that provides resistance to thiol-specific stress caused by electrophilic quinones.</text>
</comment>
<comment type="similarity">
    <text evidence="6">Belongs to the azoreductase type 1 family.</text>
</comment>
<dbReference type="PANTHER" id="PTHR43741:SF4">
    <property type="entry name" value="FMN-DEPENDENT NADH:QUINONE OXIDOREDUCTASE"/>
    <property type="match status" value="1"/>
</dbReference>
<gene>
    <name evidence="6" type="primary">azoR</name>
    <name evidence="8" type="ORF">N5A92_24995</name>
</gene>
<evidence type="ECO:0000259" key="7">
    <source>
        <dbReference type="Pfam" id="PF02525"/>
    </source>
</evidence>
<comment type="catalytic activity">
    <reaction evidence="5">
        <text>N,N-dimethyl-1,4-phenylenediamine + anthranilate + 2 NAD(+) = 2-(4-dimethylaminophenyl)diazenylbenzoate + 2 NADH + 2 H(+)</text>
        <dbReference type="Rhea" id="RHEA:55872"/>
        <dbReference type="ChEBI" id="CHEBI:15378"/>
        <dbReference type="ChEBI" id="CHEBI:15783"/>
        <dbReference type="ChEBI" id="CHEBI:16567"/>
        <dbReference type="ChEBI" id="CHEBI:57540"/>
        <dbReference type="ChEBI" id="CHEBI:57945"/>
        <dbReference type="ChEBI" id="CHEBI:71579"/>
        <dbReference type="EC" id="1.7.1.17"/>
    </reaction>
    <physiologicalReaction direction="right-to-left" evidence="5">
        <dbReference type="Rhea" id="RHEA:55874"/>
    </physiologicalReaction>
</comment>
<proteinExistence type="inferred from homology"/>
<keyword evidence="1 6" id="KW-0285">Flavoprotein</keyword>
<feature type="domain" description="Flavodoxin-like fold" evidence="7">
    <location>
        <begin position="3"/>
        <end position="198"/>
    </location>
</feature>
<evidence type="ECO:0000256" key="2">
    <source>
        <dbReference type="ARBA" id="ARBA00022643"/>
    </source>
</evidence>
<dbReference type="InterPro" id="IPR050104">
    <property type="entry name" value="FMN-dep_NADH:Q_OxRdtase_AzoR1"/>
</dbReference>
<keyword evidence="9" id="KW-1185">Reference proteome</keyword>
<name>A0ABT2LYI6_9HYPH</name>
<accession>A0ABT2LYI6</accession>
<feature type="binding site" evidence="6">
    <location>
        <position position="10"/>
    </location>
    <ligand>
        <name>FMN</name>
        <dbReference type="ChEBI" id="CHEBI:58210"/>
    </ligand>
</feature>
<evidence type="ECO:0000256" key="4">
    <source>
        <dbReference type="ARBA" id="ARBA00023027"/>
    </source>
</evidence>
<dbReference type="EC" id="1.7.1.17" evidence="6"/>
<evidence type="ECO:0000256" key="3">
    <source>
        <dbReference type="ARBA" id="ARBA00023002"/>
    </source>
</evidence>